<feature type="signal peptide" evidence="2">
    <location>
        <begin position="1"/>
        <end position="25"/>
    </location>
</feature>
<evidence type="ECO:0000313" key="5">
    <source>
        <dbReference type="Proteomes" id="UP000244248"/>
    </source>
</evidence>
<dbReference type="InterPro" id="IPR002925">
    <property type="entry name" value="Dienelactn_hydro"/>
</dbReference>
<protein>
    <submittedName>
        <fullName evidence="4">Alpha/beta hydrolase</fullName>
    </submittedName>
</protein>
<proteinExistence type="predicted"/>
<gene>
    <name evidence="4" type="ORF">CJD38_13540</name>
</gene>
<dbReference type="Gene3D" id="3.40.50.1820">
    <property type="entry name" value="alpha/beta hydrolase"/>
    <property type="match status" value="1"/>
</dbReference>
<name>A0A2T5MD83_9GAMM</name>
<evidence type="ECO:0000256" key="2">
    <source>
        <dbReference type="SAM" id="SignalP"/>
    </source>
</evidence>
<keyword evidence="5" id="KW-1185">Reference proteome</keyword>
<dbReference type="PANTHER" id="PTHR48081">
    <property type="entry name" value="AB HYDROLASE SUPERFAMILY PROTEIN C4A8.06C"/>
    <property type="match status" value="1"/>
</dbReference>
<dbReference type="SUPFAM" id="SSF53474">
    <property type="entry name" value="alpha/beta-Hydrolases"/>
    <property type="match status" value="1"/>
</dbReference>
<dbReference type="EMBL" id="QANS01000005">
    <property type="protein sequence ID" value="PTU30528.1"/>
    <property type="molecule type" value="Genomic_DNA"/>
</dbReference>
<dbReference type="OrthoDB" id="9771666at2"/>
<dbReference type="GO" id="GO:0016787">
    <property type="term" value="F:hydrolase activity"/>
    <property type="evidence" value="ECO:0007669"/>
    <property type="project" value="UniProtKB-KW"/>
</dbReference>
<dbReference type="Pfam" id="PF01738">
    <property type="entry name" value="DLH"/>
    <property type="match status" value="1"/>
</dbReference>
<sequence>MKQSKRSAVVAIAAGAVLSVLCACATGKIVTPPEQSSTGPQRIAVWPGVAPGAEKLKQVEQETVAPWGDRVVRNVVKPSLEVYRPDPAIANGTAVIICPGGAFRFLSIDLEGEQIARWLNSKGITAFILRYRVEETPASDFTFSIDILGILVPLLTGGGAIHEDMQRLGPPAIADAQQAIKLVRKRAKEWGISSRKIGVLGFSAGGVVATGVATDHDSASRPDFAGIIYSGPWNIAKVPSDTPPVFLAAAADDGLTAISTLPIYKTLQAAGVEAELHVYAEGGHGFALKQQETTSDQWAKAFTDWLEMKNMLKRSK</sequence>
<comment type="caution">
    <text evidence="4">The sequence shown here is derived from an EMBL/GenBank/DDBJ whole genome shotgun (WGS) entry which is preliminary data.</text>
</comment>
<dbReference type="RefSeq" id="WP_107940900.1">
    <property type="nucleotide sequence ID" value="NZ_QANS01000005.1"/>
</dbReference>
<dbReference type="AlphaFoldDB" id="A0A2T5MD83"/>
<keyword evidence="1 4" id="KW-0378">Hydrolase</keyword>
<dbReference type="PROSITE" id="PS51257">
    <property type="entry name" value="PROKAR_LIPOPROTEIN"/>
    <property type="match status" value="1"/>
</dbReference>
<evidence type="ECO:0000259" key="3">
    <source>
        <dbReference type="Pfam" id="PF01738"/>
    </source>
</evidence>
<dbReference type="PANTHER" id="PTHR48081:SF6">
    <property type="entry name" value="PEPTIDASE S9 PROLYL OLIGOPEPTIDASE CATALYTIC DOMAIN-CONTAINING PROTEIN"/>
    <property type="match status" value="1"/>
</dbReference>
<dbReference type="InterPro" id="IPR050300">
    <property type="entry name" value="GDXG_lipolytic_enzyme"/>
</dbReference>
<accession>A0A2T5MD83</accession>
<organism evidence="4 5">
    <name type="scientific">Stenotrophobium rhamnosiphilum</name>
    <dbReference type="NCBI Taxonomy" id="2029166"/>
    <lineage>
        <taxon>Bacteria</taxon>
        <taxon>Pseudomonadati</taxon>
        <taxon>Pseudomonadota</taxon>
        <taxon>Gammaproteobacteria</taxon>
        <taxon>Nevskiales</taxon>
        <taxon>Nevskiaceae</taxon>
        <taxon>Stenotrophobium</taxon>
    </lineage>
</organism>
<keyword evidence="2" id="KW-0732">Signal</keyword>
<dbReference type="Proteomes" id="UP000244248">
    <property type="component" value="Unassembled WGS sequence"/>
</dbReference>
<dbReference type="InterPro" id="IPR029058">
    <property type="entry name" value="AB_hydrolase_fold"/>
</dbReference>
<feature type="chain" id="PRO_5015669097" evidence="2">
    <location>
        <begin position="26"/>
        <end position="316"/>
    </location>
</feature>
<reference evidence="4 5" key="1">
    <citation type="submission" date="2018-04" db="EMBL/GenBank/DDBJ databases">
        <title>Novel species isolated from glacier.</title>
        <authorList>
            <person name="Liu Q."/>
            <person name="Xin Y.-H."/>
        </authorList>
    </citation>
    <scope>NUCLEOTIDE SEQUENCE [LARGE SCALE GENOMIC DNA]</scope>
    <source>
        <strain evidence="4 5">GT1R17</strain>
    </source>
</reference>
<evidence type="ECO:0000256" key="1">
    <source>
        <dbReference type="ARBA" id="ARBA00022801"/>
    </source>
</evidence>
<feature type="domain" description="Dienelactone hydrolase" evidence="3">
    <location>
        <begin position="178"/>
        <end position="314"/>
    </location>
</feature>
<evidence type="ECO:0000313" key="4">
    <source>
        <dbReference type="EMBL" id="PTU30528.1"/>
    </source>
</evidence>